<protein>
    <submittedName>
        <fullName evidence="1">Unannotated protein</fullName>
    </submittedName>
</protein>
<dbReference type="AntiFam" id="ANF00199">
    <property type="entry name" value="Shadow ORF (opposite gltB)"/>
</dbReference>
<proteinExistence type="predicted"/>
<name>A0A6J7TP38_9ZZZZ</name>
<gene>
    <name evidence="1" type="ORF">UFOPK4307_00254</name>
</gene>
<organism evidence="1">
    <name type="scientific">freshwater metagenome</name>
    <dbReference type="NCBI Taxonomy" id="449393"/>
    <lineage>
        <taxon>unclassified sequences</taxon>
        <taxon>metagenomes</taxon>
        <taxon>ecological metagenomes</taxon>
    </lineage>
</organism>
<dbReference type="AlphaFoldDB" id="A0A6J7TP38"/>
<dbReference type="EMBL" id="CAFBQO010000020">
    <property type="protein sequence ID" value="CAB5053878.1"/>
    <property type="molecule type" value="Genomic_DNA"/>
</dbReference>
<reference evidence="1" key="1">
    <citation type="submission" date="2020-05" db="EMBL/GenBank/DDBJ databases">
        <authorList>
            <person name="Chiriac C."/>
            <person name="Salcher M."/>
            <person name="Ghai R."/>
            <person name="Kavagutti S V."/>
        </authorList>
    </citation>
    <scope>NUCLEOTIDE SEQUENCE</scope>
</reference>
<evidence type="ECO:0000313" key="1">
    <source>
        <dbReference type="EMBL" id="CAB5053878.1"/>
    </source>
</evidence>
<accession>A0A6J7TP38</accession>
<sequence>MWFAIATPLIFATYCKALCTRNFSAYWISKVMTLNSLFSDDIEAHSAKTRCCSNEKFIDDILRKTDSFKYLCTCVGGDGGDTHLGHHFKNTLTERLDDIANCLFRSDASDDSLIDEIFCSLHNEIWVYSCCAISDEKCNMVDFAYIASFNYETNLGASLLTN</sequence>